<comment type="function">
    <text evidence="11">Component of the proteasome, a multicatalytic proteinase complex which is characterized by its ability to cleave peptides with Arg, Phe, Tyr, Leu, and Glu adjacent to the leaving group at neutral or slightly basic pH. The proteasome has an ATP-dependent proteolytic activity.</text>
</comment>
<evidence type="ECO:0000259" key="12">
    <source>
        <dbReference type="Pfam" id="PF12465"/>
    </source>
</evidence>
<dbReference type="InterPro" id="IPR016050">
    <property type="entry name" value="Proteasome_bsu_CS"/>
</dbReference>
<dbReference type="InterPro" id="IPR001353">
    <property type="entry name" value="Proteasome_sua/b"/>
</dbReference>
<dbReference type="GO" id="GO:0005737">
    <property type="term" value="C:cytoplasm"/>
    <property type="evidence" value="ECO:0007669"/>
    <property type="project" value="UniProtKB-SubCell"/>
</dbReference>
<dbReference type="PANTHER" id="PTHR32194">
    <property type="entry name" value="METALLOPROTEASE TLDD"/>
    <property type="match status" value="1"/>
</dbReference>
<evidence type="ECO:0000256" key="8">
    <source>
        <dbReference type="ARBA" id="ARBA00023242"/>
    </source>
</evidence>
<comment type="similarity">
    <text evidence="11">Belongs to the peptidase T1B family.</text>
</comment>
<dbReference type="InterPro" id="IPR023333">
    <property type="entry name" value="Proteasome_suB-type"/>
</dbReference>
<accession>A0A1D1XRI9</accession>
<evidence type="ECO:0000256" key="10">
    <source>
        <dbReference type="PIRSR" id="PIRSR600243-1"/>
    </source>
</evidence>
<dbReference type="PROSITE" id="PS00854">
    <property type="entry name" value="PROTEASOME_BETA_1"/>
    <property type="match status" value="1"/>
</dbReference>
<dbReference type="Pfam" id="PF00227">
    <property type="entry name" value="Proteasome"/>
    <property type="match status" value="1"/>
</dbReference>
<evidence type="ECO:0000256" key="9">
    <source>
        <dbReference type="ARBA" id="ARBA00026071"/>
    </source>
</evidence>
<dbReference type="InterPro" id="IPR029055">
    <property type="entry name" value="Ntn_hydrolases_N"/>
</dbReference>
<dbReference type="AlphaFoldDB" id="A0A1D1XRI9"/>
<keyword evidence="3 11" id="KW-0963">Cytoplasm</keyword>
<evidence type="ECO:0000313" key="13">
    <source>
        <dbReference type="EMBL" id="JAT44999.1"/>
    </source>
</evidence>
<comment type="subcellular location">
    <subcellularLocation>
        <location evidence="11">Cytoplasm</location>
    </subcellularLocation>
    <subcellularLocation>
        <location evidence="11">Nucleus</location>
    </subcellularLocation>
</comment>
<organism evidence="13">
    <name type="scientific">Anthurium amnicola</name>
    <dbReference type="NCBI Taxonomy" id="1678845"/>
    <lineage>
        <taxon>Eukaryota</taxon>
        <taxon>Viridiplantae</taxon>
        <taxon>Streptophyta</taxon>
        <taxon>Embryophyta</taxon>
        <taxon>Tracheophyta</taxon>
        <taxon>Spermatophyta</taxon>
        <taxon>Magnoliopsida</taxon>
        <taxon>Liliopsida</taxon>
        <taxon>Araceae</taxon>
        <taxon>Pothoideae</taxon>
        <taxon>Potheae</taxon>
        <taxon>Anthurium</taxon>
    </lineage>
</organism>
<dbReference type="PROSITE" id="PS51476">
    <property type="entry name" value="PROTEASOME_BETA_2"/>
    <property type="match status" value="1"/>
</dbReference>
<dbReference type="PANTHER" id="PTHR32194:SF4">
    <property type="entry name" value="PROTEASOME SUBUNIT BETA TYPE-7"/>
    <property type="match status" value="1"/>
</dbReference>
<evidence type="ECO:0000256" key="5">
    <source>
        <dbReference type="ARBA" id="ARBA00022698"/>
    </source>
</evidence>
<feature type="domain" description="Proteasome beta subunit C-terminal" evidence="12">
    <location>
        <begin position="235"/>
        <end position="256"/>
    </location>
</feature>
<dbReference type="GO" id="GO:0005839">
    <property type="term" value="C:proteasome core complex"/>
    <property type="evidence" value="ECO:0007669"/>
    <property type="project" value="InterPro"/>
</dbReference>
<evidence type="ECO:0000256" key="4">
    <source>
        <dbReference type="ARBA" id="ARBA00022670"/>
    </source>
</evidence>
<keyword evidence="5" id="KW-0888">Threonine protease</keyword>
<evidence type="ECO:0000256" key="6">
    <source>
        <dbReference type="ARBA" id="ARBA00022801"/>
    </source>
</evidence>
<feature type="active site" description="Nucleophile" evidence="10">
    <location>
        <position position="38"/>
    </location>
</feature>
<keyword evidence="8 11" id="KW-0539">Nucleus</keyword>
<comment type="function">
    <text evidence="2">The proteasome is a multicatalytic proteinase complex which is characterized by its ability to cleave peptides with Arg, Phe, Tyr, Leu, and Glu adjacent to the leaving group at neutral or slightly basic pH. The proteasome has an ATP-dependent proteolytic activity.</text>
</comment>
<keyword evidence="7 11" id="KW-0647">Proteasome</keyword>
<keyword evidence="6" id="KW-0378">Hydrolase</keyword>
<keyword evidence="4" id="KW-0645">Protease</keyword>
<evidence type="ECO:0000256" key="7">
    <source>
        <dbReference type="ARBA" id="ARBA00022942"/>
    </source>
</evidence>
<dbReference type="InterPro" id="IPR024689">
    <property type="entry name" value="Proteasome_bsu_C"/>
</dbReference>
<dbReference type="InterPro" id="IPR000243">
    <property type="entry name" value="Pept_T1A_subB"/>
</dbReference>
<dbReference type="PRINTS" id="PR00141">
    <property type="entry name" value="PROTEASOME"/>
</dbReference>
<evidence type="ECO:0000256" key="2">
    <source>
        <dbReference type="ARBA" id="ARBA00002000"/>
    </source>
</evidence>
<evidence type="ECO:0000256" key="1">
    <source>
        <dbReference type="ARBA" id="ARBA00001198"/>
    </source>
</evidence>
<dbReference type="GO" id="GO:0005634">
    <property type="term" value="C:nucleus"/>
    <property type="evidence" value="ECO:0007669"/>
    <property type="project" value="UniProtKB-SubCell"/>
</dbReference>
<sequence>MVSRVDVPKGGFNFDNYQRNLILQQKGFSLPKPTKTGTTIVGIKFKNGVVLGADTRATGDSTVMDKNCFKIHYLAPNIYGCGAGTAADTDKITKMVASQLELHRLATGRESRVATALTSLSQFLFRYHGHIGAALVLGGVDVDGPQLFSVAQHGSTDKTPFLSQGSGSLAAISIFESQWRENMERDEAIELVKEGIKAGIFNDMGSGSKVDIAVIEKDRAEIFRGVEIPYPTIPKVESYKFKPGTTAILSESFRNFVTITEGDAMDIS</sequence>
<dbReference type="GO" id="GO:0051603">
    <property type="term" value="P:proteolysis involved in protein catabolic process"/>
    <property type="evidence" value="ECO:0007669"/>
    <property type="project" value="InterPro"/>
</dbReference>
<dbReference type="SUPFAM" id="SSF56235">
    <property type="entry name" value="N-terminal nucleophile aminohydrolases (Ntn hydrolases)"/>
    <property type="match status" value="1"/>
</dbReference>
<gene>
    <name evidence="13" type="primary">SPAC23D3.07_1</name>
    <name evidence="13" type="ORF">g.14570</name>
</gene>
<name>A0A1D1XRI9_9ARAE</name>
<dbReference type="GO" id="GO:0004298">
    <property type="term" value="F:threonine-type endopeptidase activity"/>
    <property type="evidence" value="ECO:0007669"/>
    <property type="project" value="UniProtKB-KW"/>
</dbReference>
<comment type="subunit">
    <text evidence="11">Component of the proteasome complex.</text>
</comment>
<comment type="subunit">
    <text evidence="9">The 26S proteasome consists of a 20S proteasome core and two 19S regulatory subunits. The 20S proteasome core is composed of 28 subunits that are arranged in four stacked rings, resulting in a barrel-shaped structure. The two end rings are each formed by seven alpha subunits, and the two central rings are each formed by seven beta subunits. The catalytic chamber with the active sites is on the inside of the barrel.</text>
</comment>
<protein>
    <recommendedName>
        <fullName evidence="11">Proteasome subunit beta</fullName>
    </recommendedName>
</protein>
<dbReference type="EMBL" id="GDJX01022937">
    <property type="protein sequence ID" value="JAT44999.1"/>
    <property type="molecule type" value="Transcribed_RNA"/>
</dbReference>
<dbReference type="Gene3D" id="3.60.20.10">
    <property type="entry name" value="Glutamine Phosphoribosylpyrophosphate, subunit 1, domain 1"/>
    <property type="match status" value="1"/>
</dbReference>
<reference evidence="13" key="1">
    <citation type="submission" date="2015-07" db="EMBL/GenBank/DDBJ databases">
        <title>Transcriptome Assembly of Anthurium amnicola.</title>
        <authorList>
            <person name="Suzuki J."/>
        </authorList>
    </citation>
    <scope>NUCLEOTIDE SEQUENCE</scope>
</reference>
<evidence type="ECO:0000256" key="3">
    <source>
        <dbReference type="ARBA" id="ARBA00022490"/>
    </source>
</evidence>
<comment type="catalytic activity">
    <reaction evidence="1">
        <text>Cleavage of peptide bonds with very broad specificity.</text>
        <dbReference type="EC" id="3.4.25.1"/>
    </reaction>
</comment>
<evidence type="ECO:0000256" key="11">
    <source>
        <dbReference type="RuleBase" id="RU004203"/>
    </source>
</evidence>
<dbReference type="CDD" id="cd03763">
    <property type="entry name" value="proteasome_beta_type_7"/>
    <property type="match status" value="1"/>
</dbReference>
<dbReference type="Pfam" id="PF12465">
    <property type="entry name" value="Pr_beta_C"/>
    <property type="match status" value="1"/>
</dbReference>
<proteinExistence type="inferred from homology"/>